<dbReference type="InterPro" id="IPR045249">
    <property type="entry name" value="HARBI1-like"/>
</dbReference>
<evidence type="ECO:0000256" key="5">
    <source>
        <dbReference type="ARBA" id="ARBA00022723"/>
    </source>
</evidence>
<evidence type="ECO:0000259" key="8">
    <source>
        <dbReference type="Pfam" id="PF13359"/>
    </source>
</evidence>
<dbReference type="GO" id="GO:0005634">
    <property type="term" value="C:nucleus"/>
    <property type="evidence" value="ECO:0007669"/>
    <property type="project" value="UniProtKB-SubCell"/>
</dbReference>
<comment type="similarity">
    <text evidence="3">Belongs to the HARBI1 family.</text>
</comment>
<evidence type="ECO:0000313" key="10">
    <source>
        <dbReference type="Proteomes" id="UP000024635"/>
    </source>
</evidence>
<keyword evidence="10" id="KW-1185">Reference proteome</keyword>
<dbReference type="PANTHER" id="PTHR22930">
    <property type="match status" value="1"/>
</dbReference>
<dbReference type="OrthoDB" id="5822669at2759"/>
<dbReference type="STRING" id="53326.A0A016VDF7"/>
<gene>
    <name evidence="9" type="primary">Acey_s0013.g2106</name>
    <name evidence="9" type="ORF">Y032_0013g2106</name>
</gene>
<keyword evidence="6" id="KW-0378">Hydrolase</keyword>
<dbReference type="InterPro" id="IPR027806">
    <property type="entry name" value="HARBI1_dom"/>
</dbReference>
<evidence type="ECO:0000256" key="4">
    <source>
        <dbReference type="ARBA" id="ARBA00022722"/>
    </source>
</evidence>
<dbReference type="PANTHER" id="PTHR22930:SF289">
    <property type="entry name" value="DDE TNP4 DOMAIN-CONTAINING PROTEIN-RELATED"/>
    <property type="match status" value="1"/>
</dbReference>
<evidence type="ECO:0000256" key="1">
    <source>
        <dbReference type="ARBA" id="ARBA00001968"/>
    </source>
</evidence>
<evidence type="ECO:0000256" key="7">
    <source>
        <dbReference type="ARBA" id="ARBA00023242"/>
    </source>
</evidence>
<dbReference type="Proteomes" id="UP000024635">
    <property type="component" value="Unassembled WGS sequence"/>
</dbReference>
<comment type="cofactor">
    <cofactor evidence="1">
        <name>a divalent metal cation</name>
        <dbReference type="ChEBI" id="CHEBI:60240"/>
    </cofactor>
</comment>
<evidence type="ECO:0000256" key="6">
    <source>
        <dbReference type="ARBA" id="ARBA00022801"/>
    </source>
</evidence>
<evidence type="ECO:0000256" key="2">
    <source>
        <dbReference type="ARBA" id="ARBA00004123"/>
    </source>
</evidence>
<dbReference type="GO" id="GO:0016787">
    <property type="term" value="F:hydrolase activity"/>
    <property type="evidence" value="ECO:0007669"/>
    <property type="project" value="UniProtKB-KW"/>
</dbReference>
<keyword evidence="5" id="KW-0479">Metal-binding</keyword>
<evidence type="ECO:0000313" key="9">
    <source>
        <dbReference type="EMBL" id="EYC24783.1"/>
    </source>
</evidence>
<evidence type="ECO:0000256" key="3">
    <source>
        <dbReference type="ARBA" id="ARBA00006958"/>
    </source>
</evidence>
<organism evidence="9 10">
    <name type="scientific">Ancylostoma ceylanicum</name>
    <dbReference type="NCBI Taxonomy" id="53326"/>
    <lineage>
        <taxon>Eukaryota</taxon>
        <taxon>Metazoa</taxon>
        <taxon>Ecdysozoa</taxon>
        <taxon>Nematoda</taxon>
        <taxon>Chromadorea</taxon>
        <taxon>Rhabditida</taxon>
        <taxon>Rhabditina</taxon>
        <taxon>Rhabditomorpha</taxon>
        <taxon>Strongyloidea</taxon>
        <taxon>Ancylostomatidae</taxon>
        <taxon>Ancylostomatinae</taxon>
        <taxon>Ancylostoma</taxon>
    </lineage>
</organism>
<dbReference type="EMBL" id="JARK01001349">
    <property type="protein sequence ID" value="EYC24783.1"/>
    <property type="molecule type" value="Genomic_DNA"/>
</dbReference>
<dbReference type="Pfam" id="PF13359">
    <property type="entry name" value="DDE_Tnp_4"/>
    <property type="match status" value="1"/>
</dbReference>
<reference evidence="10" key="1">
    <citation type="journal article" date="2015" name="Nat. Genet.">
        <title>The genome and transcriptome of the zoonotic hookworm Ancylostoma ceylanicum identify infection-specific gene families.</title>
        <authorList>
            <person name="Schwarz E.M."/>
            <person name="Hu Y."/>
            <person name="Antoshechkin I."/>
            <person name="Miller M.M."/>
            <person name="Sternberg P.W."/>
            <person name="Aroian R.V."/>
        </authorList>
    </citation>
    <scope>NUCLEOTIDE SEQUENCE</scope>
    <source>
        <strain evidence="10">HY135</strain>
    </source>
</reference>
<feature type="domain" description="DDE Tnp4" evidence="8">
    <location>
        <begin position="150"/>
        <end position="298"/>
    </location>
</feature>
<protein>
    <recommendedName>
        <fullName evidence="8">DDE Tnp4 domain-containing protein</fullName>
    </recommendedName>
</protein>
<dbReference type="GO" id="GO:0046872">
    <property type="term" value="F:metal ion binding"/>
    <property type="evidence" value="ECO:0007669"/>
    <property type="project" value="UniProtKB-KW"/>
</dbReference>
<name>A0A016VDF7_9BILA</name>
<accession>A0A016VDF7</accession>
<dbReference type="GO" id="GO:0004518">
    <property type="term" value="F:nuclease activity"/>
    <property type="evidence" value="ECO:0007669"/>
    <property type="project" value="UniProtKB-KW"/>
</dbReference>
<comment type="caution">
    <text evidence="9">The sequence shown here is derived from an EMBL/GenBank/DDBJ whole genome shotgun (WGS) entry which is preliminary data.</text>
</comment>
<sequence>MVQVLLRRSARRTPNIAYRRIHPIRLFTQNQRLLARKFRMREEHLRRLCNLVAPLMNDNFTPNWSVDLENKVIIALRYLATDAHEEVLADTIGVSQKTVSNAVAEVVKALNHPLIVKKFIKCHLSNIDFCRRNARDFARTGMLPNIIGAIDGSCVAIQKPARSGWQYYCRKGYTALNVLAVVNARGRFIYVNSNFPGSVHDSSVYAYSRLKEAFDAGRVVPGYCFVGDSGFANGNDIITPIRNPSSRQEIYYNKWHRKMRVVVECAFGKWKKRFAILEEGIRLERAAQVVMACAVLHNMMMDMGCLRQRELGNRVAMCRHPPRSCPDIRTYLVNSI</sequence>
<keyword evidence="4" id="KW-0540">Nuclease</keyword>
<comment type="subcellular location">
    <subcellularLocation>
        <location evidence="2">Nucleus</location>
    </subcellularLocation>
</comment>
<keyword evidence="7" id="KW-0539">Nucleus</keyword>
<proteinExistence type="inferred from homology"/>
<dbReference type="AlphaFoldDB" id="A0A016VDF7"/>